<reference evidence="2 3" key="1">
    <citation type="submission" date="2017-05" db="EMBL/GenBank/DDBJ databases">
        <authorList>
            <person name="Song R."/>
            <person name="Chenine A.L."/>
            <person name="Ruprecht R.M."/>
        </authorList>
    </citation>
    <scope>NUCLEOTIDE SEQUENCE [LARGE SCALE GENOMIC DNA]</scope>
    <source>
        <strain evidence="2 3">CECT 8898</strain>
    </source>
</reference>
<gene>
    <name evidence="2" type="ORF">MAA8898_03789</name>
</gene>
<dbReference type="InterPro" id="IPR036761">
    <property type="entry name" value="TTHA0802/YceI-like_sf"/>
</dbReference>
<dbReference type="EMBL" id="FXYF01000012">
    <property type="protein sequence ID" value="SMX47889.1"/>
    <property type="molecule type" value="Genomic_DNA"/>
</dbReference>
<sequence length="75" mass="7756">MISLVFSAFFGALTLPAPASAQTGIFEPGGTMLPGQSVLNFQSVKNRVTVETGSFASLRGAISPTGDLTIEIPLE</sequence>
<keyword evidence="1" id="KW-0732">Signal</keyword>
<accession>A0A238KYN3</accession>
<protein>
    <recommendedName>
        <fullName evidence="4">Polyisoprenoid-binding protein</fullName>
    </recommendedName>
</protein>
<dbReference type="Gene3D" id="2.40.128.110">
    <property type="entry name" value="Lipid/polyisoprenoid-binding, YceI-like"/>
    <property type="match status" value="1"/>
</dbReference>
<evidence type="ECO:0000256" key="1">
    <source>
        <dbReference type="SAM" id="SignalP"/>
    </source>
</evidence>
<evidence type="ECO:0000313" key="3">
    <source>
        <dbReference type="Proteomes" id="UP000207598"/>
    </source>
</evidence>
<dbReference type="Proteomes" id="UP000207598">
    <property type="component" value="Unassembled WGS sequence"/>
</dbReference>
<dbReference type="RefSeq" id="WP_176445221.1">
    <property type="nucleotide sequence ID" value="NZ_FXYF01000012.1"/>
</dbReference>
<dbReference type="AlphaFoldDB" id="A0A238KYN3"/>
<feature type="signal peptide" evidence="1">
    <location>
        <begin position="1"/>
        <end position="21"/>
    </location>
</feature>
<evidence type="ECO:0000313" key="2">
    <source>
        <dbReference type="EMBL" id="SMX47889.1"/>
    </source>
</evidence>
<keyword evidence="3" id="KW-1185">Reference proteome</keyword>
<name>A0A238KYN3_9RHOB</name>
<feature type="chain" id="PRO_5012240885" description="Polyisoprenoid-binding protein" evidence="1">
    <location>
        <begin position="22"/>
        <end position="75"/>
    </location>
</feature>
<proteinExistence type="predicted"/>
<organism evidence="2 3">
    <name type="scientific">Maliponia aquimaris</name>
    <dbReference type="NCBI Taxonomy" id="1673631"/>
    <lineage>
        <taxon>Bacteria</taxon>
        <taxon>Pseudomonadati</taxon>
        <taxon>Pseudomonadota</taxon>
        <taxon>Alphaproteobacteria</taxon>
        <taxon>Rhodobacterales</taxon>
        <taxon>Paracoccaceae</taxon>
        <taxon>Maliponia</taxon>
    </lineage>
</organism>
<evidence type="ECO:0008006" key="4">
    <source>
        <dbReference type="Google" id="ProtNLM"/>
    </source>
</evidence>